<reference evidence="1" key="1">
    <citation type="submission" date="2019-03" db="EMBL/GenBank/DDBJ databases">
        <title>Candidatus Syntrophosphaera thermopropionivorans: a novel player in syntrophic propionate oxidation during anaerobic digestion.</title>
        <authorList>
            <person name="Dyksma S."/>
        </authorList>
    </citation>
    <scope>NUCLEOTIDE SEQUENCE</scope>
    <source>
        <strain evidence="1">W5</strain>
    </source>
</reference>
<protein>
    <submittedName>
        <fullName evidence="1">T9SS type A sorting domain-containing protein</fullName>
    </submittedName>
</protein>
<dbReference type="Proteomes" id="UP000294588">
    <property type="component" value="Unassembled WGS sequence"/>
</dbReference>
<dbReference type="EMBL" id="SMOG01000002">
    <property type="protein sequence ID" value="TDF74234.1"/>
    <property type="molecule type" value="Genomic_DNA"/>
</dbReference>
<organism evidence="1 2">
    <name type="scientific">Candidatus Syntrophosphaera thermopropionivorans</name>
    <dbReference type="NCBI Taxonomy" id="2593015"/>
    <lineage>
        <taxon>Bacteria</taxon>
        <taxon>Pseudomonadati</taxon>
        <taxon>Candidatus Cloacimonadota</taxon>
        <taxon>Candidatus Cloacimonadia</taxon>
        <taxon>Candidatus Cloacimonadales</taxon>
        <taxon>Candidatus Cloacimonadaceae</taxon>
        <taxon>Candidatus Syntrophosphaera</taxon>
    </lineage>
</organism>
<keyword evidence="2" id="KW-1185">Reference proteome</keyword>
<sequence length="575" mass="62557">MKKILLPVLMLGFVSLIFAQAVDLFISEYVEGSSYNKAIEIFNGTGAPVDLSQYTVKLASNGGAWSTTNSVTLSGTLNNNDVYVIANTQANAAIQAVADLLHNVTNFNGNDCIGLFHGTTLIDIIGVYQQDPGTAWPVAGVDGATLNHTLIRKPEVIQGNTDWIASAGTNLDNSEWLVYPQDYIDNLGSHTFNPGGSQHCATPTFNPPGGVYTGPISVTISTTTPGATIHYTLDGTDPTESSPVYNTTISLHTNTTIKARAYASGYSPSYIATANYFFPIVVSNLTELRAQTAGDGTVYMVSGKVVLTFQQNFRHQKYVQDYQAGILIDDPSGVITTTYNLLDGITGLTGTIAYYNNMLQLTPVIDPGPATSSNNEINVPTVTIAQINANVATYQARLVRIRNAHFSETGIFATGQNYTLIDDTGSIVFRTTFYDVDYIGQPIPTGNFNIWVLVNQFNQTPQVTARMLSDWSDVPVNDAIETPQVAQLIGNYPNPFNPSTTISFSTAKNEPVQITIFNQKGQIVRTWDIDSKEDGIQHLVWDGRDQNGNPVTSGVYYYHMKSGKYSSSRKMVLMK</sequence>
<gene>
    <name evidence="1" type="ORF">E0946_01425</name>
</gene>
<proteinExistence type="predicted"/>
<comment type="caution">
    <text evidence="1">The sequence shown here is derived from an EMBL/GenBank/DDBJ whole genome shotgun (WGS) entry which is preliminary data.</text>
</comment>
<evidence type="ECO:0000313" key="2">
    <source>
        <dbReference type="Proteomes" id="UP000294588"/>
    </source>
</evidence>
<evidence type="ECO:0000313" key="1">
    <source>
        <dbReference type="EMBL" id="TDF74234.1"/>
    </source>
</evidence>
<name>A0AC61QKQ1_9BACT</name>
<accession>A0AC61QKQ1</accession>